<dbReference type="PANTHER" id="PTHR23150">
    <property type="entry name" value="SULFATASE MODIFYING FACTOR 1, 2"/>
    <property type="match status" value="1"/>
</dbReference>
<dbReference type="PANTHER" id="PTHR23150:SF19">
    <property type="entry name" value="FORMYLGLYCINE-GENERATING ENZYME"/>
    <property type="match status" value="1"/>
</dbReference>
<dbReference type="Gene3D" id="3.90.1580.10">
    <property type="entry name" value="paralog of FGE (formylglycine-generating enzyme)"/>
    <property type="match status" value="1"/>
</dbReference>
<keyword evidence="4" id="KW-1185">Reference proteome</keyword>
<keyword evidence="3" id="KW-0449">Lipoprotein</keyword>
<accession>A0A0P0P4K5</accession>
<gene>
    <name evidence="3" type="ORF">AQ619_05850</name>
</gene>
<dbReference type="EMBL" id="CP013002">
    <property type="protein sequence ID" value="ALL15223.1"/>
    <property type="molecule type" value="Genomic_DNA"/>
</dbReference>
<evidence type="ECO:0000256" key="1">
    <source>
        <dbReference type="SAM" id="MobiDB-lite"/>
    </source>
</evidence>
<feature type="domain" description="Sulfatase-modifying factor enzyme-like" evidence="2">
    <location>
        <begin position="1"/>
        <end position="301"/>
    </location>
</feature>
<reference evidence="3 4" key="1">
    <citation type="submission" date="2015-10" db="EMBL/GenBank/DDBJ databases">
        <title>Conservation of the essential genome among Caulobacter and Brevundimonas species.</title>
        <authorList>
            <person name="Scott D."/>
            <person name="Ely B."/>
        </authorList>
    </citation>
    <scope>NUCLEOTIDE SEQUENCE [LARGE SCALE GENOMIC DNA]</scope>
    <source>
        <strain evidence="3 4">CB4</strain>
    </source>
</reference>
<proteinExistence type="predicted"/>
<sequence>MVALAGGVFQMGSNEHYPEEAPAHAVAVDPFWIDQTPVTNAQFARFVSETGHVTLAEIPPDPRLYPGMDPAFAQPASAVFVKPDRLIDPRLGGGEWWQLILQARWNQPFGSGSSIAGLEDHPVVHVSFDDAAAYAAWAGKSLPTEAEWEFAARGSLDGAAYAWGDQLAPGGTMLANYWQGTFPGENLMTDGYERTSPVRTFPPNGHGLFDMIGNVWEWTTDWWADRHADSPTKPCCAPRNPRGPARSGSHDRHQPGPAIPRRVLKGGSHLCAENYCRRYRPAARHPQPIDTTTSHIGFRCVVRTA</sequence>
<dbReference type="InterPro" id="IPR051043">
    <property type="entry name" value="Sulfatase_Mod_Factor_Kinase"/>
</dbReference>
<dbReference type="Pfam" id="PF03781">
    <property type="entry name" value="FGE-sulfatase"/>
    <property type="match status" value="1"/>
</dbReference>
<evidence type="ECO:0000313" key="3">
    <source>
        <dbReference type="EMBL" id="ALL15223.1"/>
    </source>
</evidence>
<protein>
    <submittedName>
        <fullName evidence="3">Gliding motility-associated lipoprotein GldK</fullName>
    </submittedName>
</protein>
<dbReference type="KEGG" id="chq:AQ619_05850"/>
<feature type="region of interest" description="Disordered" evidence="1">
    <location>
        <begin position="230"/>
        <end position="263"/>
    </location>
</feature>
<dbReference type="InterPro" id="IPR005532">
    <property type="entry name" value="SUMF_dom"/>
</dbReference>
<dbReference type="GO" id="GO:0120147">
    <property type="term" value="F:formylglycine-generating oxidase activity"/>
    <property type="evidence" value="ECO:0007669"/>
    <property type="project" value="TreeGrafter"/>
</dbReference>
<dbReference type="OrthoDB" id="9768004at2"/>
<evidence type="ECO:0000259" key="2">
    <source>
        <dbReference type="Pfam" id="PF03781"/>
    </source>
</evidence>
<dbReference type="STRING" id="69395.AQ619_05850"/>
<name>A0A0P0P4K5_9CAUL</name>
<dbReference type="InterPro" id="IPR042095">
    <property type="entry name" value="SUMF_sf"/>
</dbReference>
<organism evidence="3 4">
    <name type="scientific">Caulobacter henricii</name>
    <dbReference type="NCBI Taxonomy" id="69395"/>
    <lineage>
        <taxon>Bacteria</taxon>
        <taxon>Pseudomonadati</taxon>
        <taxon>Pseudomonadota</taxon>
        <taxon>Alphaproteobacteria</taxon>
        <taxon>Caulobacterales</taxon>
        <taxon>Caulobacteraceae</taxon>
        <taxon>Caulobacter</taxon>
    </lineage>
</organism>
<dbReference type="AlphaFoldDB" id="A0A0P0P4K5"/>
<evidence type="ECO:0000313" key="4">
    <source>
        <dbReference type="Proteomes" id="UP000056905"/>
    </source>
</evidence>
<dbReference type="SUPFAM" id="SSF56436">
    <property type="entry name" value="C-type lectin-like"/>
    <property type="match status" value="1"/>
</dbReference>
<dbReference type="InterPro" id="IPR016187">
    <property type="entry name" value="CTDL_fold"/>
</dbReference>
<dbReference type="Proteomes" id="UP000056905">
    <property type="component" value="Chromosome"/>
</dbReference>